<evidence type="ECO:0000256" key="9">
    <source>
        <dbReference type="SAM" id="Coils"/>
    </source>
</evidence>
<evidence type="ECO:0000256" key="5">
    <source>
        <dbReference type="ARBA" id="ARBA00022741"/>
    </source>
</evidence>
<dbReference type="Gene3D" id="1.20.5.1930">
    <property type="match status" value="1"/>
</dbReference>
<dbReference type="Proteomes" id="UP000612585">
    <property type="component" value="Unassembled WGS sequence"/>
</dbReference>
<feature type="domain" description="DUF7134" evidence="13">
    <location>
        <begin position="2"/>
        <end position="165"/>
    </location>
</feature>
<dbReference type="Pfam" id="PF23539">
    <property type="entry name" value="DUF7134"/>
    <property type="match status" value="1"/>
</dbReference>
<evidence type="ECO:0000256" key="7">
    <source>
        <dbReference type="ARBA" id="ARBA00022840"/>
    </source>
</evidence>
<evidence type="ECO:0000256" key="6">
    <source>
        <dbReference type="ARBA" id="ARBA00022777"/>
    </source>
</evidence>
<feature type="transmembrane region" description="Helical" evidence="10">
    <location>
        <begin position="140"/>
        <end position="159"/>
    </location>
</feature>
<dbReference type="GO" id="GO:0005524">
    <property type="term" value="F:ATP binding"/>
    <property type="evidence" value="ECO:0007669"/>
    <property type="project" value="UniProtKB-KW"/>
</dbReference>
<dbReference type="InterPro" id="IPR003594">
    <property type="entry name" value="HATPase_dom"/>
</dbReference>
<evidence type="ECO:0000313" key="15">
    <source>
        <dbReference type="Proteomes" id="UP000612585"/>
    </source>
</evidence>
<feature type="transmembrane region" description="Helical" evidence="10">
    <location>
        <begin position="109"/>
        <end position="128"/>
    </location>
</feature>
<dbReference type="GO" id="GO:0016020">
    <property type="term" value="C:membrane"/>
    <property type="evidence" value="ECO:0007669"/>
    <property type="project" value="InterPro"/>
</dbReference>
<feature type="transmembrane region" description="Helical" evidence="10">
    <location>
        <begin position="84"/>
        <end position="102"/>
    </location>
</feature>
<dbReference type="Pfam" id="PF07730">
    <property type="entry name" value="HisKA_3"/>
    <property type="match status" value="1"/>
</dbReference>
<dbReference type="PANTHER" id="PTHR24421:SF10">
    <property type="entry name" value="NITRATE_NITRITE SENSOR PROTEIN NARQ"/>
    <property type="match status" value="1"/>
</dbReference>
<evidence type="ECO:0000259" key="13">
    <source>
        <dbReference type="Pfam" id="PF23539"/>
    </source>
</evidence>
<evidence type="ECO:0000256" key="4">
    <source>
        <dbReference type="ARBA" id="ARBA00022679"/>
    </source>
</evidence>
<dbReference type="CDD" id="cd16917">
    <property type="entry name" value="HATPase_UhpB-NarQ-NarX-like"/>
    <property type="match status" value="1"/>
</dbReference>
<evidence type="ECO:0000256" key="1">
    <source>
        <dbReference type="ARBA" id="ARBA00000085"/>
    </source>
</evidence>
<name>A0A8J4E1V5_9ACTN</name>
<keyword evidence="10" id="KW-0472">Membrane</keyword>
<feature type="domain" description="Signal transduction histidine kinase subgroup 3 dimerisation and phosphoacceptor" evidence="12">
    <location>
        <begin position="198"/>
        <end position="263"/>
    </location>
</feature>
<dbReference type="Gene3D" id="3.30.565.10">
    <property type="entry name" value="Histidine kinase-like ATPase, C-terminal domain"/>
    <property type="match status" value="1"/>
</dbReference>
<reference evidence="14" key="1">
    <citation type="submission" date="2021-01" db="EMBL/GenBank/DDBJ databases">
        <title>Whole genome shotgun sequence of Virgisporangium aurantiacum NBRC 16421.</title>
        <authorList>
            <person name="Komaki H."/>
            <person name="Tamura T."/>
        </authorList>
    </citation>
    <scope>NUCLEOTIDE SEQUENCE</scope>
    <source>
        <strain evidence="14">NBRC 16421</strain>
    </source>
</reference>
<keyword evidence="15" id="KW-1185">Reference proteome</keyword>
<evidence type="ECO:0000313" key="14">
    <source>
        <dbReference type="EMBL" id="GIJ56382.1"/>
    </source>
</evidence>
<feature type="domain" description="Histidine kinase/HSP90-like ATPase" evidence="11">
    <location>
        <begin position="310"/>
        <end position="394"/>
    </location>
</feature>
<dbReference type="GO" id="GO:0000155">
    <property type="term" value="F:phosphorelay sensor kinase activity"/>
    <property type="evidence" value="ECO:0007669"/>
    <property type="project" value="InterPro"/>
</dbReference>
<keyword evidence="5" id="KW-0547">Nucleotide-binding</keyword>
<sequence length="398" mass="40516">MVFDIAVAGVLAVLLGVSSAGLVSDSPWPTAGRVAVLVAIGLSHAAVAARRVAPVAAYGVCCAAMLVIVAAPDLTDGTGAAPPILLPSSMVFPVLLYAVAAYGRRPWPLVGLGVGLVGAAVTTVRVWTFDWTANGPTPTLQLFVPAALLAIVLAAWGLGRFRAARTAYREAEIATLEERAVRAEERRAERAEQAAAAERARIAREMHDVVAHSLAVIVRQADGGRFAAATDPEKAAEVLGVIATTGRQALTDMRAVLGVLRSSSSASADGPTPTVDDLPALVSRVAAAGTPVTLTTTGEPGALDTAASLAAYRVVQEALTNVVRHAATGAAARVHLTWTDDGLDVAITDDGATPSDEPVEGNGLIGMRERVTAVGGRLTAGPDGGGFAVRAFVPGSPA</sequence>
<dbReference type="Pfam" id="PF02518">
    <property type="entry name" value="HATPase_c"/>
    <property type="match status" value="1"/>
</dbReference>
<proteinExistence type="predicted"/>
<evidence type="ECO:0000256" key="8">
    <source>
        <dbReference type="ARBA" id="ARBA00023012"/>
    </source>
</evidence>
<gene>
    <name evidence="14" type="ORF">Vau01_038980</name>
</gene>
<evidence type="ECO:0000256" key="10">
    <source>
        <dbReference type="SAM" id="Phobius"/>
    </source>
</evidence>
<comment type="caution">
    <text evidence="14">The sequence shown here is derived from an EMBL/GenBank/DDBJ whole genome shotgun (WGS) entry which is preliminary data.</text>
</comment>
<keyword evidence="9" id="KW-0175">Coiled coil</keyword>
<dbReference type="GO" id="GO:0046983">
    <property type="term" value="F:protein dimerization activity"/>
    <property type="evidence" value="ECO:0007669"/>
    <property type="project" value="InterPro"/>
</dbReference>
<keyword evidence="6 14" id="KW-0418">Kinase</keyword>
<dbReference type="PANTHER" id="PTHR24421">
    <property type="entry name" value="NITRATE/NITRITE SENSOR PROTEIN NARX-RELATED"/>
    <property type="match status" value="1"/>
</dbReference>
<dbReference type="SUPFAM" id="SSF55874">
    <property type="entry name" value="ATPase domain of HSP90 chaperone/DNA topoisomerase II/histidine kinase"/>
    <property type="match status" value="1"/>
</dbReference>
<organism evidence="14 15">
    <name type="scientific">Virgisporangium aurantiacum</name>
    <dbReference type="NCBI Taxonomy" id="175570"/>
    <lineage>
        <taxon>Bacteria</taxon>
        <taxon>Bacillati</taxon>
        <taxon>Actinomycetota</taxon>
        <taxon>Actinomycetes</taxon>
        <taxon>Micromonosporales</taxon>
        <taxon>Micromonosporaceae</taxon>
        <taxon>Virgisporangium</taxon>
    </lineage>
</organism>
<keyword evidence="8" id="KW-0902">Two-component regulatory system</keyword>
<feature type="transmembrane region" description="Helical" evidence="10">
    <location>
        <begin position="30"/>
        <end position="48"/>
    </location>
</feature>
<evidence type="ECO:0000259" key="11">
    <source>
        <dbReference type="Pfam" id="PF02518"/>
    </source>
</evidence>
<dbReference type="EMBL" id="BOPG01000024">
    <property type="protein sequence ID" value="GIJ56382.1"/>
    <property type="molecule type" value="Genomic_DNA"/>
</dbReference>
<dbReference type="InterPro" id="IPR050482">
    <property type="entry name" value="Sensor_HK_TwoCompSys"/>
</dbReference>
<feature type="coiled-coil region" evidence="9">
    <location>
        <begin position="173"/>
        <end position="201"/>
    </location>
</feature>
<keyword evidence="10" id="KW-0812">Transmembrane</keyword>
<accession>A0A8J4E1V5</accession>
<comment type="catalytic activity">
    <reaction evidence="1">
        <text>ATP + protein L-histidine = ADP + protein N-phospho-L-histidine.</text>
        <dbReference type="EC" id="2.7.13.3"/>
    </reaction>
</comment>
<dbReference type="AlphaFoldDB" id="A0A8J4E1V5"/>
<feature type="transmembrane region" description="Helical" evidence="10">
    <location>
        <begin position="55"/>
        <end position="72"/>
    </location>
</feature>
<keyword evidence="4" id="KW-0808">Transferase</keyword>
<dbReference type="InterPro" id="IPR011712">
    <property type="entry name" value="Sig_transdc_His_kin_sub3_dim/P"/>
</dbReference>
<evidence type="ECO:0000256" key="2">
    <source>
        <dbReference type="ARBA" id="ARBA00012438"/>
    </source>
</evidence>
<dbReference type="InterPro" id="IPR055558">
    <property type="entry name" value="DUF7134"/>
</dbReference>
<keyword evidence="7" id="KW-0067">ATP-binding</keyword>
<evidence type="ECO:0000256" key="3">
    <source>
        <dbReference type="ARBA" id="ARBA00022553"/>
    </source>
</evidence>
<keyword evidence="3" id="KW-0597">Phosphoprotein</keyword>
<keyword evidence="10" id="KW-1133">Transmembrane helix</keyword>
<dbReference type="InterPro" id="IPR036890">
    <property type="entry name" value="HATPase_C_sf"/>
</dbReference>
<protein>
    <recommendedName>
        <fullName evidence="2">histidine kinase</fullName>
        <ecNumber evidence="2">2.7.13.3</ecNumber>
    </recommendedName>
</protein>
<dbReference type="EC" id="2.7.13.3" evidence="2"/>
<evidence type="ECO:0000259" key="12">
    <source>
        <dbReference type="Pfam" id="PF07730"/>
    </source>
</evidence>